<organism evidence="2">
    <name type="scientific">Anguilla anguilla</name>
    <name type="common">European freshwater eel</name>
    <name type="synonym">Muraena anguilla</name>
    <dbReference type="NCBI Taxonomy" id="7936"/>
    <lineage>
        <taxon>Eukaryota</taxon>
        <taxon>Metazoa</taxon>
        <taxon>Chordata</taxon>
        <taxon>Craniata</taxon>
        <taxon>Vertebrata</taxon>
        <taxon>Euteleostomi</taxon>
        <taxon>Actinopterygii</taxon>
        <taxon>Neopterygii</taxon>
        <taxon>Teleostei</taxon>
        <taxon>Anguilliformes</taxon>
        <taxon>Anguillidae</taxon>
        <taxon>Anguilla</taxon>
    </lineage>
</organism>
<feature type="region of interest" description="Disordered" evidence="1">
    <location>
        <begin position="17"/>
        <end position="53"/>
    </location>
</feature>
<accession>A0A0E9VAR1</accession>
<dbReference type="AlphaFoldDB" id="A0A0E9VAR1"/>
<reference evidence="2" key="2">
    <citation type="journal article" date="2015" name="Fish Shellfish Immunol.">
        <title>Early steps in the European eel (Anguilla anguilla)-Vibrio vulnificus interaction in the gills: Role of the RtxA13 toxin.</title>
        <authorList>
            <person name="Callol A."/>
            <person name="Pajuelo D."/>
            <person name="Ebbesson L."/>
            <person name="Teles M."/>
            <person name="MacKenzie S."/>
            <person name="Amaro C."/>
        </authorList>
    </citation>
    <scope>NUCLEOTIDE SEQUENCE</scope>
</reference>
<evidence type="ECO:0000256" key="1">
    <source>
        <dbReference type="SAM" id="MobiDB-lite"/>
    </source>
</evidence>
<protein>
    <submittedName>
        <fullName evidence="2">Uncharacterized protein</fullName>
    </submittedName>
</protein>
<reference evidence="2" key="1">
    <citation type="submission" date="2014-11" db="EMBL/GenBank/DDBJ databases">
        <authorList>
            <person name="Amaro Gonzalez C."/>
        </authorList>
    </citation>
    <scope>NUCLEOTIDE SEQUENCE</scope>
</reference>
<feature type="compositionally biased region" description="Low complexity" evidence="1">
    <location>
        <begin position="17"/>
        <end position="44"/>
    </location>
</feature>
<sequence length="53" mass="6172">MTSSTHFLLQSRISPGRSWRGWRSTTSRVGSWTPRPRSWWRRGTPPSPSWASD</sequence>
<dbReference type="EMBL" id="GBXM01033456">
    <property type="protein sequence ID" value="JAH75121.1"/>
    <property type="molecule type" value="Transcribed_RNA"/>
</dbReference>
<evidence type="ECO:0000313" key="2">
    <source>
        <dbReference type="EMBL" id="JAH75121.1"/>
    </source>
</evidence>
<proteinExistence type="predicted"/>
<name>A0A0E9VAR1_ANGAN</name>